<reference evidence="2" key="1">
    <citation type="journal article" date="2020" name="Nature">
        <title>Giant virus diversity and host interactions through global metagenomics.</title>
        <authorList>
            <person name="Schulz F."/>
            <person name="Roux S."/>
            <person name="Paez-Espino D."/>
            <person name="Jungbluth S."/>
            <person name="Walsh D.A."/>
            <person name="Denef V.J."/>
            <person name="McMahon K.D."/>
            <person name="Konstantinidis K.T."/>
            <person name="Eloe-Fadrosh E.A."/>
            <person name="Kyrpides N.C."/>
            <person name="Woyke T."/>
        </authorList>
    </citation>
    <scope>NUCLEOTIDE SEQUENCE</scope>
    <source>
        <strain evidence="2">GVMAG-M-3300018416-26</strain>
    </source>
</reference>
<dbReference type="SMART" id="SM00184">
    <property type="entry name" value="RING"/>
    <property type="match status" value="1"/>
</dbReference>
<evidence type="ECO:0000259" key="1">
    <source>
        <dbReference type="PROSITE" id="PS50089"/>
    </source>
</evidence>
<protein>
    <recommendedName>
        <fullName evidence="1">RING-type domain-containing protein</fullName>
    </recommendedName>
</protein>
<dbReference type="Pfam" id="PF13639">
    <property type="entry name" value="zf-RING_2"/>
    <property type="match status" value="1"/>
</dbReference>
<sequence>MTSVVLLNSFVDETQNENKFVYDSNNDQQVYDLLRLTIKDSIDKSIKTRLPIHLLKCGCSLQTYPEDVCLCYALYEIVGMFEDKKKFACGKHLKMVLKTFVFPGLTIIYQGKYRCEINAPLPYYYPSKIIFINNINQYITKRALKVPSFDMLDVFSKLISVQNSLLNPPRNYVYLTSKKYNDDEICSICHETMINTDSGTLKGCLHQFHVHCMQKLMMLNLNKCPLCRQDIIVENIT</sequence>
<feature type="domain" description="RING-type" evidence="1">
    <location>
        <begin position="186"/>
        <end position="228"/>
    </location>
</feature>
<evidence type="ECO:0000313" key="2">
    <source>
        <dbReference type="EMBL" id="QHS93986.1"/>
    </source>
</evidence>
<dbReference type="EMBL" id="MN739215">
    <property type="protein sequence ID" value="QHS93986.1"/>
    <property type="molecule type" value="Genomic_DNA"/>
</dbReference>
<dbReference type="Gene3D" id="3.30.40.10">
    <property type="entry name" value="Zinc/RING finger domain, C3HC4 (zinc finger)"/>
    <property type="match status" value="1"/>
</dbReference>
<dbReference type="InterPro" id="IPR013083">
    <property type="entry name" value="Znf_RING/FYVE/PHD"/>
</dbReference>
<name>A0A6C0BP94_9ZZZZ</name>
<dbReference type="AlphaFoldDB" id="A0A6C0BP94"/>
<dbReference type="PROSITE" id="PS50089">
    <property type="entry name" value="ZF_RING_2"/>
    <property type="match status" value="1"/>
</dbReference>
<organism evidence="2">
    <name type="scientific">viral metagenome</name>
    <dbReference type="NCBI Taxonomy" id="1070528"/>
    <lineage>
        <taxon>unclassified sequences</taxon>
        <taxon>metagenomes</taxon>
        <taxon>organismal metagenomes</taxon>
    </lineage>
</organism>
<accession>A0A6C0BP94</accession>
<dbReference type="SUPFAM" id="SSF57850">
    <property type="entry name" value="RING/U-box"/>
    <property type="match status" value="1"/>
</dbReference>
<proteinExistence type="predicted"/>
<dbReference type="InterPro" id="IPR001841">
    <property type="entry name" value="Znf_RING"/>
</dbReference>